<name>A0A8C5YXB7_MARMA</name>
<evidence type="ECO:0000313" key="2">
    <source>
        <dbReference type="Ensembl" id="ENSMMMP00000006200.1"/>
    </source>
</evidence>
<keyword evidence="3" id="KW-1185">Reference proteome</keyword>
<feature type="region of interest" description="Disordered" evidence="1">
    <location>
        <begin position="54"/>
        <end position="81"/>
    </location>
</feature>
<reference evidence="2" key="1">
    <citation type="submission" date="2025-08" db="UniProtKB">
        <authorList>
            <consortium name="Ensembl"/>
        </authorList>
    </citation>
    <scope>IDENTIFICATION</scope>
</reference>
<feature type="compositionally biased region" description="Basic residues" evidence="1">
    <location>
        <begin position="54"/>
        <end position="63"/>
    </location>
</feature>
<reference evidence="2" key="2">
    <citation type="submission" date="2025-09" db="UniProtKB">
        <authorList>
            <consortium name="Ensembl"/>
        </authorList>
    </citation>
    <scope>IDENTIFICATION</scope>
</reference>
<dbReference type="Ensembl" id="ENSMMMT00000007042.1">
    <property type="protein sequence ID" value="ENSMMMP00000006200.1"/>
    <property type="gene ID" value="ENSMMMG00000005559.1"/>
</dbReference>
<evidence type="ECO:0000256" key="1">
    <source>
        <dbReference type="SAM" id="MobiDB-lite"/>
    </source>
</evidence>
<dbReference type="GeneTree" id="ENSGT00970000193737"/>
<protein>
    <submittedName>
        <fullName evidence="2">Uncharacterized protein</fullName>
    </submittedName>
</protein>
<dbReference type="AlphaFoldDB" id="A0A8C5YXB7"/>
<organism evidence="2 3">
    <name type="scientific">Marmota marmota marmota</name>
    <name type="common">Alpine marmot</name>
    <dbReference type="NCBI Taxonomy" id="9994"/>
    <lineage>
        <taxon>Eukaryota</taxon>
        <taxon>Metazoa</taxon>
        <taxon>Chordata</taxon>
        <taxon>Craniata</taxon>
        <taxon>Vertebrata</taxon>
        <taxon>Euteleostomi</taxon>
        <taxon>Mammalia</taxon>
        <taxon>Eutheria</taxon>
        <taxon>Euarchontoglires</taxon>
        <taxon>Glires</taxon>
        <taxon>Rodentia</taxon>
        <taxon>Sciuromorpha</taxon>
        <taxon>Sciuridae</taxon>
        <taxon>Xerinae</taxon>
        <taxon>Marmotini</taxon>
        <taxon>Marmota</taxon>
    </lineage>
</organism>
<proteinExistence type="predicted"/>
<evidence type="ECO:0000313" key="3">
    <source>
        <dbReference type="Proteomes" id="UP000694407"/>
    </source>
</evidence>
<dbReference type="Proteomes" id="UP000694407">
    <property type="component" value="Unplaced"/>
</dbReference>
<sequence length="81" mass="9214">MVELAASGLPPAMLKQFMRRQQVPMLYRKILRAICQVSNDSDLKYLKDWARRIQKKQKSKTKSKKELDVGLHTCNPSGPGG</sequence>
<accession>A0A8C5YXB7</accession>